<dbReference type="InterPro" id="IPR006119">
    <property type="entry name" value="Resolv_N"/>
</dbReference>
<evidence type="ECO:0000256" key="1">
    <source>
        <dbReference type="ARBA" id="ARBA00009913"/>
    </source>
</evidence>
<dbReference type="OrthoDB" id="2290206at2"/>
<dbReference type="InterPro" id="IPR050639">
    <property type="entry name" value="SSR_resolvase"/>
</dbReference>
<dbReference type="Pfam" id="PF13936">
    <property type="entry name" value="HTH_38"/>
    <property type="match status" value="1"/>
</dbReference>
<dbReference type="AlphaFoldDB" id="A0A5C4N727"/>
<reference evidence="10 11" key="1">
    <citation type="submission" date="2019-06" db="EMBL/GenBank/DDBJ databases">
        <authorList>
            <person name="Jiang L."/>
        </authorList>
    </citation>
    <scope>NUCLEOTIDE SEQUENCE [LARGE SCALE GENOMIC DNA]</scope>
    <source>
        <strain evidence="10 11">YIM 48858</strain>
    </source>
</reference>
<dbReference type="PROSITE" id="PS00398">
    <property type="entry name" value="RECOMBINASES_2"/>
    <property type="match status" value="1"/>
</dbReference>
<dbReference type="EMBL" id="VDFV01000065">
    <property type="protein sequence ID" value="TNC61568.1"/>
    <property type="molecule type" value="Genomic_DNA"/>
</dbReference>
<dbReference type="FunFam" id="3.40.50.1390:FF:000001">
    <property type="entry name" value="DNA recombinase"/>
    <property type="match status" value="1"/>
</dbReference>
<name>A0A5C4N727_9RHOB</name>
<dbReference type="Proteomes" id="UP000305709">
    <property type="component" value="Unassembled WGS sequence"/>
</dbReference>
<dbReference type="InterPro" id="IPR025246">
    <property type="entry name" value="IS30-like_HTH"/>
</dbReference>
<dbReference type="InterPro" id="IPR009057">
    <property type="entry name" value="Homeodomain-like_sf"/>
</dbReference>
<evidence type="ECO:0000313" key="10">
    <source>
        <dbReference type="EMBL" id="TNC61568.1"/>
    </source>
</evidence>
<dbReference type="InterPro" id="IPR036162">
    <property type="entry name" value="Resolvase-like_N_sf"/>
</dbReference>
<accession>A0A5C4N727</accession>
<dbReference type="CDD" id="cd03768">
    <property type="entry name" value="SR_ResInv"/>
    <property type="match status" value="1"/>
</dbReference>
<protein>
    <submittedName>
        <fullName evidence="10">Recombinase family protein</fullName>
    </submittedName>
</protein>
<organism evidence="10 11">
    <name type="scientific">Rubellimicrobium roseum</name>
    <dbReference type="NCBI Taxonomy" id="687525"/>
    <lineage>
        <taxon>Bacteria</taxon>
        <taxon>Pseudomonadati</taxon>
        <taxon>Pseudomonadota</taxon>
        <taxon>Alphaproteobacteria</taxon>
        <taxon>Rhodobacterales</taxon>
        <taxon>Roseobacteraceae</taxon>
        <taxon>Rubellimicrobium</taxon>
    </lineage>
</organism>
<dbReference type="Pfam" id="PF00239">
    <property type="entry name" value="Resolvase"/>
    <property type="match status" value="1"/>
</dbReference>
<keyword evidence="2" id="KW-0229">DNA integration</keyword>
<dbReference type="Gene3D" id="1.10.10.60">
    <property type="entry name" value="Homeodomain-like"/>
    <property type="match status" value="1"/>
</dbReference>
<evidence type="ECO:0000256" key="6">
    <source>
        <dbReference type="PIRSR" id="PIRSR606118-50"/>
    </source>
</evidence>
<dbReference type="PANTHER" id="PTHR30461:SF2">
    <property type="entry name" value="SERINE RECOMBINASE PINE-RELATED"/>
    <property type="match status" value="1"/>
</dbReference>
<comment type="caution">
    <text evidence="10">The sequence shown here is derived from an EMBL/GenBank/DDBJ whole genome shotgun (WGS) entry which is preliminary data.</text>
</comment>
<dbReference type="SUPFAM" id="SSF53041">
    <property type="entry name" value="Resolvase-like"/>
    <property type="match status" value="1"/>
</dbReference>
<evidence type="ECO:0000259" key="9">
    <source>
        <dbReference type="PROSITE" id="PS51736"/>
    </source>
</evidence>
<evidence type="ECO:0000256" key="5">
    <source>
        <dbReference type="ARBA" id="ARBA00023172"/>
    </source>
</evidence>
<feature type="region of interest" description="Disordered" evidence="8">
    <location>
        <begin position="148"/>
        <end position="184"/>
    </location>
</feature>
<comment type="similarity">
    <text evidence="1">Belongs to the site-specific recombinase resolvase family.</text>
</comment>
<evidence type="ECO:0000256" key="2">
    <source>
        <dbReference type="ARBA" id="ARBA00022908"/>
    </source>
</evidence>
<keyword evidence="4" id="KW-0238">DNA-binding</keyword>
<dbReference type="PROSITE" id="PS00397">
    <property type="entry name" value="RECOMBINASES_1"/>
    <property type="match status" value="1"/>
</dbReference>
<dbReference type="PROSITE" id="PS51736">
    <property type="entry name" value="RECOMBINASES_3"/>
    <property type="match status" value="1"/>
</dbReference>
<evidence type="ECO:0000313" key="11">
    <source>
        <dbReference type="Proteomes" id="UP000305709"/>
    </source>
</evidence>
<feature type="compositionally biased region" description="Basic residues" evidence="8">
    <location>
        <begin position="153"/>
        <end position="163"/>
    </location>
</feature>
<gene>
    <name evidence="10" type="ORF">FHG71_21025</name>
</gene>
<keyword evidence="5" id="KW-0233">DNA recombination</keyword>
<dbReference type="CDD" id="cd00569">
    <property type="entry name" value="HTH_Hin_like"/>
    <property type="match status" value="1"/>
</dbReference>
<evidence type="ECO:0000256" key="7">
    <source>
        <dbReference type="PROSITE-ProRule" id="PRU10137"/>
    </source>
</evidence>
<feature type="domain" description="Resolvase/invertase-type recombinase catalytic" evidence="9">
    <location>
        <begin position="24"/>
        <end position="158"/>
    </location>
</feature>
<sequence length="210" mass="22880">MSRAKVTPPQAPVALAHGTVPSGRLLGYARVSTDGQTLAPQVEQLHAAGARPVFRETASGAKQDRAQLAKLLKEVEPGDVVLVTRLDRLARSTRDLLNVLGSLAERGAMFRSLADPWADTTTPHGRLMLTVLAGLAEFERELIRARTGEGRARAKKEGRKMGRPYKLTPHQQREARERRDQGESLSSIARSFNVHHATIARLCADGEPVG</sequence>
<dbReference type="SMART" id="SM00857">
    <property type="entry name" value="Resolvase"/>
    <property type="match status" value="1"/>
</dbReference>
<dbReference type="InterPro" id="IPR006118">
    <property type="entry name" value="Recombinase_CS"/>
</dbReference>
<dbReference type="GO" id="GO:0003677">
    <property type="term" value="F:DNA binding"/>
    <property type="evidence" value="ECO:0007669"/>
    <property type="project" value="UniProtKB-KW"/>
</dbReference>
<proteinExistence type="inferred from homology"/>
<keyword evidence="11" id="KW-1185">Reference proteome</keyword>
<evidence type="ECO:0000256" key="3">
    <source>
        <dbReference type="ARBA" id="ARBA00023100"/>
    </source>
</evidence>
<dbReference type="GO" id="GO:0015074">
    <property type="term" value="P:DNA integration"/>
    <property type="evidence" value="ECO:0007669"/>
    <property type="project" value="UniProtKB-KW"/>
</dbReference>
<evidence type="ECO:0000256" key="4">
    <source>
        <dbReference type="ARBA" id="ARBA00023125"/>
    </source>
</evidence>
<dbReference type="PANTHER" id="PTHR30461">
    <property type="entry name" value="DNA-INVERTASE FROM LAMBDOID PROPHAGE"/>
    <property type="match status" value="1"/>
</dbReference>
<feature type="compositionally biased region" description="Basic and acidic residues" evidence="8">
    <location>
        <begin position="171"/>
        <end position="182"/>
    </location>
</feature>
<dbReference type="GO" id="GO:0000150">
    <property type="term" value="F:DNA strand exchange activity"/>
    <property type="evidence" value="ECO:0007669"/>
    <property type="project" value="UniProtKB-KW"/>
</dbReference>
<evidence type="ECO:0000256" key="8">
    <source>
        <dbReference type="SAM" id="MobiDB-lite"/>
    </source>
</evidence>
<dbReference type="SUPFAM" id="SSF46689">
    <property type="entry name" value="Homeodomain-like"/>
    <property type="match status" value="1"/>
</dbReference>
<keyword evidence="3" id="KW-0230">DNA invertase</keyword>
<feature type="active site" description="O-(5'-phospho-DNA)-serine intermediate" evidence="6 7">
    <location>
        <position position="32"/>
    </location>
</feature>
<dbReference type="Gene3D" id="3.40.50.1390">
    <property type="entry name" value="Resolvase, N-terminal catalytic domain"/>
    <property type="match status" value="1"/>
</dbReference>